<dbReference type="InterPro" id="IPR006311">
    <property type="entry name" value="TAT_signal"/>
</dbReference>
<dbReference type="Proteomes" id="UP000571950">
    <property type="component" value="Unassembled WGS sequence"/>
</dbReference>
<dbReference type="PROSITE" id="PS51318">
    <property type="entry name" value="TAT"/>
    <property type="match status" value="1"/>
</dbReference>
<protein>
    <recommendedName>
        <fullName evidence="4">Twin-arginine translocation pathway signal protein</fullName>
    </recommendedName>
</protein>
<keyword evidence="1" id="KW-0732">Signal</keyword>
<dbReference type="EMBL" id="JACIDT010000024">
    <property type="protein sequence ID" value="MBB3928444.1"/>
    <property type="molecule type" value="Genomic_DNA"/>
</dbReference>
<gene>
    <name evidence="2" type="ORF">GGR43_004188</name>
</gene>
<feature type="chain" id="PRO_5030804089" description="Twin-arginine translocation pathway signal protein" evidence="1">
    <location>
        <begin position="26"/>
        <end position="201"/>
    </location>
</feature>
<dbReference type="RefSeq" id="WP_188073721.1">
    <property type="nucleotide sequence ID" value="NZ_BSPS01000112.1"/>
</dbReference>
<evidence type="ECO:0000256" key="1">
    <source>
        <dbReference type="SAM" id="SignalP"/>
    </source>
</evidence>
<evidence type="ECO:0000313" key="3">
    <source>
        <dbReference type="Proteomes" id="UP000571950"/>
    </source>
</evidence>
<keyword evidence="3" id="KW-1185">Reference proteome</keyword>
<comment type="caution">
    <text evidence="2">The sequence shown here is derived from an EMBL/GenBank/DDBJ whole genome shotgun (WGS) entry which is preliminary data.</text>
</comment>
<proteinExistence type="predicted"/>
<sequence>MAKLISRRSLLICAAAAGLAPVAGARAAMLPATREERLLARAKAALEYHGGVVKRRDRIAIVDFSLPSRLPRLDIVDLEGGRVESMLVAHGRGSDPQHSGWVERLSNEPGSLASSAGAYLTGPLYVGKHGRSRRLVGLDPGNNNAEARAIVVHGAWYVSPAMAHERGKLGRSEGCFAVDEREIDKLLDRLGEGRLLFADKS</sequence>
<feature type="signal peptide" evidence="1">
    <location>
        <begin position="1"/>
        <end position="25"/>
    </location>
</feature>
<name>A0A7W6BMA6_9SPHN</name>
<dbReference type="PANTHER" id="PTHR38477:SF1">
    <property type="entry name" value="MUREIN L,D-TRANSPEPTIDASE CATALYTIC DOMAIN FAMILY PROTEIN"/>
    <property type="match status" value="1"/>
</dbReference>
<dbReference type="Pfam" id="PF13645">
    <property type="entry name" value="YkuD_2"/>
    <property type="match status" value="1"/>
</dbReference>
<organism evidence="2 3">
    <name type="scientific">Sphingobium jiangsuense</name>
    <dbReference type="NCBI Taxonomy" id="870476"/>
    <lineage>
        <taxon>Bacteria</taxon>
        <taxon>Pseudomonadati</taxon>
        <taxon>Pseudomonadota</taxon>
        <taxon>Alphaproteobacteria</taxon>
        <taxon>Sphingomonadales</taxon>
        <taxon>Sphingomonadaceae</taxon>
        <taxon>Sphingobium</taxon>
    </lineage>
</organism>
<dbReference type="PANTHER" id="PTHR38477">
    <property type="entry name" value="HYPOTHETICAL EXPORTED PROTEIN"/>
    <property type="match status" value="1"/>
</dbReference>
<dbReference type="AlphaFoldDB" id="A0A7W6BMA6"/>
<evidence type="ECO:0008006" key="4">
    <source>
        <dbReference type="Google" id="ProtNLM"/>
    </source>
</evidence>
<dbReference type="InterPro" id="IPR032676">
    <property type="entry name" value="YkuD_2"/>
</dbReference>
<accession>A0A7W6BMA6</accession>
<reference evidence="2 3" key="1">
    <citation type="submission" date="2020-08" db="EMBL/GenBank/DDBJ databases">
        <title>Genomic Encyclopedia of Type Strains, Phase IV (KMG-IV): sequencing the most valuable type-strain genomes for metagenomic binning, comparative biology and taxonomic classification.</title>
        <authorList>
            <person name="Goeker M."/>
        </authorList>
    </citation>
    <scope>NUCLEOTIDE SEQUENCE [LARGE SCALE GENOMIC DNA]</scope>
    <source>
        <strain evidence="2 3">DSM 26189</strain>
    </source>
</reference>
<evidence type="ECO:0000313" key="2">
    <source>
        <dbReference type="EMBL" id="MBB3928444.1"/>
    </source>
</evidence>